<feature type="domain" description="Hcy-binding" evidence="5">
    <location>
        <begin position="1"/>
        <end position="312"/>
    </location>
</feature>
<proteinExistence type="predicted"/>
<evidence type="ECO:0000259" key="5">
    <source>
        <dbReference type="PROSITE" id="PS50970"/>
    </source>
</evidence>
<dbReference type="PANTHER" id="PTHR11103">
    <property type="entry name" value="SLR1189 PROTEIN"/>
    <property type="match status" value="1"/>
</dbReference>
<accession>A0A6P3WY64</accession>
<dbReference type="PANTHER" id="PTHR11103:SF10">
    <property type="entry name" value="HOMOCYSTEINE S-METHYLTRANSFERASE 1-RELATED"/>
    <property type="match status" value="1"/>
</dbReference>
<dbReference type="PROSITE" id="PS50970">
    <property type="entry name" value="HCY"/>
    <property type="match status" value="1"/>
</dbReference>
<evidence type="ECO:0000256" key="1">
    <source>
        <dbReference type="ARBA" id="ARBA00022603"/>
    </source>
</evidence>
<dbReference type="Gene3D" id="3.20.20.330">
    <property type="entry name" value="Homocysteine-binding-like domain"/>
    <property type="match status" value="1"/>
</dbReference>
<evidence type="ECO:0000313" key="6">
    <source>
        <dbReference type="Proteomes" id="UP000515204"/>
    </source>
</evidence>
<gene>
    <name evidence="7" type="primary">LOC106742450</name>
</gene>
<dbReference type="GO" id="GO:0008168">
    <property type="term" value="F:methyltransferase activity"/>
    <property type="evidence" value="ECO:0007669"/>
    <property type="project" value="UniProtKB-KW"/>
</dbReference>
<keyword evidence="2" id="KW-0808">Transferase</keyword>
<dbReference type="RefSeq" id="XP_014470867.1">
    <property type="nucleotide sequence ID" value="XM_014615381.1"/>
</dbReference>
<evidence type="ECO:0000256" key="3">
    <source>
        <dbReference type="ARBA" id="ARBA00034478"/>
    </source>
</evidence>
<dbReference type="SUPFAM" id="SSF82282">
    <property type="entry name" value="Homocysteine S-methyltransferase"/>
    <property type="match status" value="1"/>
</dbReference>
<name>A0A6P3WY64_DINQU</name>
<dbReference type="AlphaFoldDB" id="A0A6P3WY64"/>
<reference evidence="7" key="1">
    <citation type="submission" date="2025-08" db="UniProtKB">
        <authorList>
            <consortium name="RefSeq"/>
        </authorList>
    </citation>
    <scope>IDENTIFICATION</scope>
</reference>
<sequence length="347" mass="39351">MDKPTVLDGDFETELRRHFPDADQYGTLFALRAFTINSKALHNTHMAYLRAGARIIRTNTYRIIPDVMQLLQLDSIEYMSLIYLAVIAANTAVKMYAIEMGYDLNSEEYKRNRPLVAGSCGSCLFSLVHNMRDKWNIPVEVLHRLSQTEIIQFHKTRVMKLLRAGVDLLTFESIPTMNELRAIFTLLKSYKTARVLISLLCSDDGRLMDGHDFRDVVRRIRYLLPCQLFTIGAECRRPETMITIMESINSHGRAKIPFLLYIDKSHTLENTGASSAAPSQSHVQELIARGIRYIAGGIETNAMDTRVICTYVDSFCRPTCQDDVSSGEASTSFKPSSYQNIKTLSKL</sequence>
<evidence type="ECO:0000256" key="2">
    <source>
        <dbReference type="ARBA" id="ARBA00022679"/>
    </source>
</evidence>
<comment type="pathway">
    <text evidence="3">Amino-acid biosynthesis; L-methionine biosynthesis via de novo pathway.</text>
</comment>
<keyword evidence="6" id="KW-1185">Reference proteome</keyword>
<dbReference type="Proteomes" id="UP000515204">
    <property type="component" value="Unplaced"/>
</dbReference>
<dbReference type="InterPro" id="IPR003726">
    <property type="entry name" value="HCY_dom"/>
</dbReference>
<dbReference type="Pfam" id="PF02574">
    <property type="entry name" value="S-methyl_trans"/>
    <property type="match status" value="1"/>
</dbReference>
<comment type="caution">
    <text evidence="4">Lacks conserved residue(s) required for the propagation of feature annotation.</text>
</comment>
<dbReference type="GeneID" id="106742450"/>
<evidence type="ECO:0000313" key="7">
    <source>
        <dbReference type="RefSeq" id="XP_014470867.1"/>
    </source>
</evidence>
<protein>
    <submittedName>
        <fullName evidence="7">Homocysteine S-methyltransferase-like</fullName>
    </submittedName>
</protein>
<dbReference type="GO" id="GO:0032259">
    <property type="term" value="P:methylation"/>
    <property type="evidence" value="ECO:0007669"/>
    <property type="project" value="UniProtKB-KW"/>
</dbReference>
<dbReference type="InterPro" id="IPR036589">
    <property type="entry name" value="HCY_dom_sf"/>
</dbReference>
<evidence type="ECO:0000256" key="4">
    <source>
        <dbReference type="PROSITE-ProRule" id="PRU00333"/>
    </source>
</evidence>
<organism evidence="6 7">
    <name type="scientific">Dinoponera quadriceps</name>
    <name type="common">South American ant</name>
    <dbReference type="NCBI Taxonomy" id="609295"/>
    <lineage>
        <taxon>Eukaryota</taxon>
        <taxon>Metazoa</taxon>
        <taxon>Ecdysozoa</taxon>
        <taxon>Arthropoda</taxon>
        <taxon>Hexapoda</taxon>
        <taxon>Insecta</taxon>
        <taxon>Pterygota</taxon>
        <taxon>Neoptera</taxon>
        <taxon>Endopterygota</taxon>
        <taxon>Hymenoptera</taxon>
        <taxon>Apocrita</taxon>
        <taxon>Aculeata</taxon>
        <taxon>Formicoidea</taxon>
        <taxon>Formicidae</taxon>
        <taxon>Ponerinae</taxon>
        <taxon>Ponerini</taxon>
        <taxon>Dinoponera</taxon>
    </lineage>
</organism>
<dbReference type="KEGG" id="dqu:106742450"/>
<dbReference type="OrthoDB" id="261426at2759"/>
<keyword evidence="1" id="KW-0489">Methyltransferase</keyword>